<proteinExistence type="predicted"/>
<dbReference type="Proteomes" id="UP001161064">
    <property type="component" value="Unassembled WGS sequence"/>
</dbReference>
<protein>
    <recommendedName>
        <fullName evidence="8">Aminoacetone oxidase family FAD-binding enzyme</fullName>
    </recommendedName>
</protein>
<evidence type="ECO:0000256" key="1">
    <source>
        <dbReference type="ARBA" id="ARBA00001974"/>
    </source>
</evidence>
<evidence type="ECO:0000313" key="7">
    <source>
        <dbReference type="Proteomes" id="UP001161064"/>
    </source>
</evidence>
<dbReference type="InterPro" id="IPR004792">
    <property type="entry name" value="BaiN-like"/>
</dbReference>
<comment type="cofactor">
    <cofactor evidence="1">
        <name>FAD</name>
        <dbReference type="ChEBI" id="CHEBI:57692"/>
    </cofactor>
</comment>
<dbReference type="EMBL" id="BPFZ01000015">
    <property type="protein sequence ID" value="GIU67861.1"/>
    <property type="molecule type" value="Genomic_DNA"/>
</dbReference>
<dbReference type="Gene3D" id="1.10.8.260">
    <property type="entry name" value="HI0933 insert domain-like"/>
    <property type="match status" value="1"/>
</dbReference>
<evidence type="ECO:0000256" key="2">
    <source>
        <dbReference type="ARBA" id="ARBA00022630"/>
    </source>
</evidence>
<gene>
    <name evidence="6" type="ORF">PsB1_2015</name>
</gene>
<reference evidence="6" key="1">
    <citation type="submission" date="2021-05" db="EMBL/GenBank/DDBJ databases">
        <authorList>
            <person name="Tanabe Y."/>
        </authorList>
    </citation>
    <scope>NUCLEOTIDE SEQUENCE</scope>
    <source>
        <strain evidence="6">BOTRYCO-1</strain>
    </source>
</reference>
<dbReference type="SUPFAM" id="SSF160996">
    <property type="entry name" value="HI0933 insert domain-like"/>
    <property type="match status" value="1"/>
</dbReference>
<dbReference type="SUPFAM" id="SSF51905">
    <property type="entry name" value="FAD/NAD(P)-binding domain"/>
    <property type="match status" value="1"/>
</dbReference>
<sequence length="395" mass="42074">MSHHVDVLIIGAGAAGLMAAARAGQRGRSVLVLEHTSTIGAKILISGGGRCNFTNVDIRPERYISQNPHFARSALARYTQHDFIALAKSYQIGFYEKTLGQLFCEGPGSARLIVDMLVAECTKVGVAIATDVEIQTLEKKGEGFCVQTSAGRTVGKSLIMASGGLSIPKLGASDLAYQVARQFNVAVIAPMPALVPLVFDGEDRAMMTHLAGVALESIAKVGKASFREGMVFTHSGLSGPAILQISSYWERGEPIAVNLLPDHACEAWLIGAKSTRPRAQLATILAERLPSRLAHTLAEYAGMTRPMADQKDADLKDLAKKLQHWQLTPSGDEGYAKAEVTRGGIDTNALSQKTMESKSCPGLFFIGEAVDVTGWLGGYNFQWAWSSGVAAGDAA</sequence>
<dbReference type="PRINTS" id="PR00368">
    <property type="entry name" value="FADPNR"/>
</dbReference>
<feature type="domain" description="RsdA/BaiN/AoA(So)-like insert" evidence="5">
    <location>
        <begin position="192"/>
        <end position="340"/>
    </location>
</feature>
<evidence type="ECO:0000256" key="3">
    <source>
        <dbReference type="ARBA" id="ARBA00022827"/>
    </source>
</evidence>
<organism evidence="6 7">
    <name type="scientific">Candidatus Phycosocius spiralis</name>
    <dbReference type="NCBI Taxonomy" id="2815099"/>
    <lineage>
        <taxon>Bacteria</taxon>
        <taxon>Pseudomonadati</taxon>
        <taxon>Pseudomonadota</taxon>
        <taxon>Alphaproteobacteria</taxon>
        <taxon>Caulobacterales</taxon>
        <taxon>Caulobacterales incertae sedis</taxon>
        <taxon>Candidatus Phycosocius</taxon>
    </lineage>
</organism>
<evidence type="ECO:0000259" key="4">
    <source>
        <dbReference type="Pfam" id="PF03486"/>
    </source>
</evidence>
<name>A0ABQ4PY23_9PROT</name>
<accession>A0ABQ4PY23</accession>
<evidence type="ECO:0000313" key="6">
    <source>
        <dbReference type="EMBL" id="GIU67861.1"/>
    </source>
</evidence>
<dbReference type="Gene3D" id="3.50.50.60">
    <property type="entry name" value="FAD/NAD(P)-binding domain"/>
    <property type="match status" value="1"/>
</dbReference>
<keyword evidence="3" id="KW-0274">FAD</keyword>
<dbReference type="InterPro" id="IPR055178">
    <property type="entry name" value="RsdA/BaiN/AoA(So)-like_dom"/>
</dbReference>
<dbReference type="PANTHER" id="PTHR42887:SF2">
    <property type="entry name" value="OS12G0638800 PROTEIN"/>
    <property type="match status" value="1"/>
</dbReference>
<dbReference type="PANTHER" id="PTHR42887">
    <property type="entry name" value="OS12G0638800 PROTEIN"/>
    <property type="match status" value="1"/>
</dbReference>
<dbReference type="NCBIfam" id="TIGR00275">
    <property type="entry name" value="aminoacetone oxidase family FAD-binding enzyme"/>
    <property type="match status" value="1"/>
</dbReference>
<evidence type="ECO:0008006" key="8">
    <source>
        <dbReference type="Google" id="ProtNLM"/>
    </source>
</evidence>
<dbReference type="RefSeq" id="WP_284361090.1">
    <property type="nucleotide sequence ID" value="NZ_BPFZ01000015.1"/>
</dbReference>
<dbReference type="Pfam" id="PF03486">
    <property type="entry name" value="HI0933_like"/>
    <property type="match status" value="1"/>
</dbReference>
<keyword evidence="2" id="KW-0285">Flavoprotein</keyword>
<feature type="domain" description="RsdA/BaiN/AoA(So)-like Rossmann fold-like" evidence="4">
    <location>
        <begin position="6"/>
        <end position="393"/>
    </location>
</feature>
<dbReference type="Gene3D" id="2.40.30.10">
    <property type="entry name" value="Translation factors"/>
    <property type="match status" value="1"/>
</dbReference>
<dbReference type="InterPro" id="IPR036188">
    <property type="entry name" value="FAD/NAD-bd_sf"/>
</dbReference>
<comment type="caution">
    <text evidence="6">The sequence shown here is derived from an EMBL/GenBank/DDBJ whole genome shotgun (WGS) entry which is preliminary data.</text>
</comment>
<dbReference type="InterPro" id="IPR023166">
    <property type="entry name" value="BaiN-like_dom_sf"/>
</dbReference>
<dbReference type="PRINTS" id="PR00411">
    <property type="entry name" value="PNDRDTASEI"/>
</dbReference>
<dbReference type="Pfam" id="PF22780">
    <property type="entry name" value="HI0933_like_1st"/>
    <property type="match status" value="1"/>
</dbReference>
<dbReference type="InterPro" id="IPR057661">
    <property type="entry name" value="RsdA/BaiN/AoA(So)_Rossmann"/>
</dbReference>
<evidence type="ECO:0000259" key="5">
    <source>
        <dbReference type="Pfam" id="PF22780"/>
    </source>
</evidence>
<keyword evidence="7" id="KW-1185">Reference proteome</keyword>
<reference evidence="6" key="2">
    <citation type="journal article" date="2023" name="ISME Commun">
        <title>Characterization of a bloom-associated alphaproteobacterial lineage, 'Candidatus Phycosocius': insights into freshwater algal-bacterial interactions.</title>
        <authorList>
            <person name="Tanabe Y."/>
            <person name="Yamaguchi H."/>
            <person name="Yoshida M."/>
            <person name="Kai A."/>
            <person name="Okazaki Y."/>
        </authorList>
    </citation>
    <scope>NUCLEOTIDE SEQUENCE</scope>
    <source>
        <strain evidence="6">BOTRYCO-1</strain>
    </source>
</reference>